<comment type="caution">
    <text evidence="2">The sequence shown here is derived from an EMBL/GenBank/DDBJ whole genome shotgun (WGS) entry which is preliminary data.</text>
</comment>
<dbReference type="SUPFAM" id="SSF53067">
    <property type="entry name" value="Actin-like ATPase domain"/>
    <property type="match status" value="2"/>
</dbReference>
<dbReference type="RefSeq" id="WP_136451736.1">
    <property type="nucleotide sequence ID" value="NZ_SSTI01000007.1"/>
</dbReference>
<dbReference type="Gene3D" id="3.30.420.40">
    <property type="match status" value="2"/>
</dbReference>
<organism evidence="2 3">
    <name type="scientific">Sphingomonas olei</name>
    <dbReference type="NCBI Taxonomy" id="1886787"/>
    <lineage>
        <taxon>Bacteria</taxon>
        <taxon>Pseudomonadati</taxon>
        <taxon>Pseudomonadota</taxon>
        <taxon>Alphaproteobacteria</taxon>
        <taxon>Sphingomonadales</taxon>
        <taxon>Sphingomonadaceae</taxon>
        <taxon>Sphingomonas</taxon>
    </lineage>
</organism>
<reference evidence="2 3" key="1">
    <citation type="submission" date="2019-04" db="EMBL/GenBank/DDBJ databases">
        <title>Microbes associate with the intestines of laboratory mice.</title>
        <authorList>
            <person name="Navarre W."/>
            <person name="Wong E."/>
            <person name="Huang K.C."/>
            <person name="Tropini C."/>
            <person name="Ng K."/>
            <person name="Yu B."/>
        </authorList>
    </citation>
    <scope>NUCLEOTIDE SEQUENCE [LARGE SCALE GENOMIC DNA]</scope>
    <source>
        <strain evidence="2 3">NM83_B4-11</strain>
    </source>
</reference>
<evidence type="ECO:0000313" key="2">
    <source>
        <dbReference type="EMBL" id="THG39721.1"/>
    </source>
</evidence>
<feature type="domain" description="ATPase BadF/BadG/BcrA/BcrD type" evidence="1">
    <location>
        <begin position="6"/>
        <end position="253"/>
    </location>
</feature>
<dbReference type="Proteomes" id="UP000308038">
    <property type="component" value="Unassembled WGS sequence"/>
</dbReference>
<accession>A0ABY2QGI7</accession>
<sequence>MVKWYLGIDAGGSHCRARLVDPTGRVVGTGHSGPASTRLGMEAVRAALEEVIDQAMAAAGLTGEARADVAAGVGIAGISRSGSEAALQAMPLGLGQVAWTSDAVIANIGAHDGGDGATLILGTGSIAQLRVGGEDSSIGGYGFPISDEGSGAALGLSAMRHALRALDGRSERTPLTRAITARFDEAIPRAIAWMDQAGPADYAALAPIVIDYAERDDAIARSIVTDAVGHVECFIDTIFARGAPACALLGGLALHLRPWLRERTSARLSEPKGDALHGALRLAGFAGVWAEERQS</sequence>
<proteinExistence type="predicted"/>
<dbReference type="InterPro" id="IPR052519">
    <property type="entry name" value="Euk-type_GlcNAc_Kinase"/>
</dbReference>
<protein>
    <submittedName>
        <fullName evidence="2">ATPase</fullName>
    </submittedName>
</protein>
<name>A0ABY2QGI7_9SPHN</name>
<evidence type="ECO:0000313" key="3">
    <source>
        <dbReference type="Proteomes" id="UP000308038"/>
    </source>
</evidence>
<dbReference type="PANTHER" id="PTHR43190:SF3">
    <property type="entry name" value="N-ACETYL-D-GLUCOSAMINE KINASE"/>
    <property type="match status" value="1"/>
</dbReference>
<dbReference type="PANTHER" id="PTHR43190">
    <property type="entry name" value="N-ACETYL-D-GLUCOSAMINE KINASE"/>
    <property type="match status" value="1"/>
</dbReference>
<dbReference type="EMBL" id="SSTI01000007">
    <property type="protein sequence ID" value="THG39721.1"/>
    <property type="molecule type" value="Genomic_DNA"/>
</dbReference>
<gene>
    <name evidence="2" type="ORF">E5988_10960</name>
</gene>
<evidence type="ECO:0000259" key="1">
    <source>
        <dbReference type="Pfam" id="PF01869"/>
    </source>
</evidence>
<dbReference type="InterPro" id="IPR002731">
    <property type="entry name" value="ATPase_BadF"/>
</dbReference>
<dbReference type="InterPro" id="IPR043129">
    <property type="entry name" value="ATPase_NBD"/>
</dbReference>
<dbReference type="Pfam" id="PF01869">
    <property type="entry name" value="BcrAD_BadFG"/>
    <property type="match status" value="1"/>
</dbReference>
<keyword evidence="3" id="KW-1185">Reference proteome</keyword>
<dbReference type="CDD" id="cd24082">
    <property type="entry name" value="ASKHA_NBD_GspK-like"/>
    <property type="match status" value="1"/>
</dbReference>